<dbReference type="Proteomes" id="UP000756346">
    <property type="component" value="Unassembled WGS sequence"/>
</dbReference>
<evidence type="ECO:0000313" key="2">
    <source>
        <dbReference type="EMBL" id="KAH7032745.1"/>
    </source>
</evidence>
<reference evidence="2" key="1">
    <citation type="journal article" date="2021" name="Nat. Commun.">
        <title>Genetic determinants of endophytism in the Arabidopsis root mycobiome.</title>
        <authorList>
            <person name="Mesny F."/>
            <person name="Miyauchi S."/>
            <person name="Thiergart T."/>
            <person name="Pickel B."/>
            <person name="Atanasova L."/>
            <person name="Karlsson M."/>
            <person name="Huettel B."/>
            <person name="Barry K.W."/>
            <person name="Haridas S."/>
            <person name="Chen C."/>
            <person name="Bauer D."/>
            <person name="Andreopoulos W."/>
            <person name="Pangilinan J."/>
            <person name="LaButti K."/>
            <person name="Riley R."/>
            <person name="Lipzen A."/>
            <person name="Clum A."/>
            <person name="Drula E."/>
            <person name="Henrissat B."/>
            <person name="Kohler A."/>
            <person name="Grigoriev I.V."/>
            <person name="Martin F.M."/>
            <person name="Hacquard S."/>
        </authorList>
    </citation>
    <scope>NUCLEOTIDE SEQUENCE</scope>
    <source>
        <strain evidence="2">MPI-CAGE-CH-0230</strain>
    </source>
</reference>
<comment type="caution">
    <text evidence="2">The sequence shown here is derived from an EMBL/GenBank/DDBJ whole genome shotgun (WGS) entry which is preliminary data.</text>
</comment>
<dbReference type="GeneID" id="70188036"/>
<proteinExistence type="predicted"/>
<accession>A0A9P8Y621</accession>
<dbReference type="EMBL" id="JAGTJQ010000004">
    <property type="protein sequence ID" value="KAH7032745.1"/>
    <property type="molecule type" value="Genomic_DNA"/>
</dbReference>
<feature type="region of interest" description="Disordered" evidence="1">
    <location>
        <begin position="1"/>
        <end position="21"/>
    </location>
</feature>
<dbReference type="OrthoDB" id="5372935at2759"/>
<sequence>MNTTRRRIAFRSKPVSRNSAPGKQRYAIQWQPSGPFRFLDLPPELRADILRLAIADARRHHTLVNMMLVCEQLHDEVASVARKSTVIDLTKRSGTVTHLADAFSSVSSNARVSLWRHVGSLVICMYLVDHINVFCNSLGTALQHMTQHNSLRSLRLEIRSKFPSDDFWGSPANATDGDSRDSVDEANTASGRDVWQYSYFTTGSTRRTKGLRETDIFAPNLISTLPFQDLLKFLYQCEVPHISFLVDASDHHRFWCAFHQKTKAVQDFATVACAGIPPGARHADIDWRELIRAFAGARLS</sequence>
<feature type="compositionally biased region" description="Basic residues" evidence="1">
    <location>
        <begin position="1"/>
        <end position="10"/>
    </location>
</feature>
<name>A0A9P8Y621_9PEZI</name>
<keyword evidence="3" id="KW-1185">Reference proteome</keyword>
<gene>
    <name evidence="2" type="ORF">B0I36DRAFT_361518</name>
</gene>
<evidence type="ECO:0000313" key="3">
    <source>
        <dbReference type="Proteomes" id="UP000756346"/>
    </source>
</evidence>
<protein>
    <recommendedName>
        <fullName evidence="4">F-box domain-containing protein</fullName>
    </recommendedName>
</protein>
<evidence type="ECO:0008006" key="4">
    <source>
        <dbReference type="Google" id="ProtNLM"/>
    </source>
</evidence>
<dbReference type="AlphaFoldDB" id="A0A9P8Y621"/>
<evidence type="ECO:0000256" key="1">
    <source>
        <dbReference type="SAM" id="MobiDB-lite"/>
    </source>
</evidence>
<dbReference type="RefSeq" id="XP_046013577.1">
    <property type="nucleotide sequence ID" value="XM_046158490.1"/>
</dbReference>
<organism evidence="2 3">
    <name type="scientific">Microdochium trichocladiopsis</name>
    <dbReference type="NCBI Taxonomy" id="1682393"/>
    <lineage>
        <taxon>Eukaryota</taxon>
        <taxon>Fungi</taxon>
        <taxon>Dikarya</taxon>
        <taxon>Ascomycota</taxon>
        <taxon>Pezizomycotina</taxon>
        <taxon>Sordariomycetes</taxon>
        <taxon>Xylariomycetidae</taxon>
        <taxon>Xylariales</taxon>
        <taxon>Microdochiaceae</taxon>
        <taxon>Microdochium</taxon>
    </lineage>
</organism>